<dbReference type="EMBL" id="ML993597">
    <property type="protein sequence ID" value="KAF2166319.1"/>
    <property type="molecule type" value="Genomic_DNA"/>
</dbReference>
<evidence type="ECO:0000313" key="2">
    <source>
        <dbReference type="Proteomes" id="UP000799537"/>
    </source>
</evidence>
<protein>
    <submittedName>
        <fullName evidence="1">Uncharacterized protein</fullName>
    </submittedName>
</protein>
<dbReference type="GeneID" id="54560098"/>
<gene>
    <name evidence="1" type="ORF">M409DRAFT_23508</name>
</gene>
<proteinExistence type="predicted"/>
<accession>A0A6A6CKS5</accession>
<dbReference type="RefSeq" id="XP_033667208.1">
    <property type="nucleotide sequence ID" value="XM_033806826.1"/>
</dbReference>
<dbReference type="AlphaFoldDB" id="A0A6A6CKS5"/>
<reference evidence="1" key="1">
    <citation type="journal article" date="2020" name="Stud. Mycol.">
        <title>101 Dothideomycetes genomes: a test case for predicting lifestyles and emergence of pathogens.</title>
        <authorList>
            <person name="Haridas S."/>
            <person name="Albert R."/>
            <person name="Binder M."/>
            <person name="Bloem J."/>
            <person name="Labutti K."/>
            <person name="Salamov A."/>
            <person name="Andreopoulos B."/>
            <person name="Baker S."/>
            <person name="Barry K."/>
            <person name="Bills G."/>
            <person name="Bluhm B."/>
            <person name="Cannon C."/>
            <person name="Castanera R."/>
            <person name="Culley D."/>
            <person name="Daum C."/>
            <person name="Ezra D."/>
            <person name="Gonzalez J."/>
            <person name="Henrissat B."/>
            <person name="Kuo A."/>
            <person name="Liang C."/>
            <person name="Lipzen A."/>
            <person name="Lutzoni F."/>
            <person name="Magnuson J."/>
            <person name="Mondo S."/>
            <person name="Nolan M."/>
            <person name="Ohm R."/>
            <person name="Pangilinan J."/>
            <person name="Park H.-J."/>
            <person name="Ramirez L."/>
            <person name="Alfaro M."/>
            <person name="Sun H."/>
            <person name="Tritt A."/>
            <person name="Yoshinaga Y."/>
            <person name="Zwiers L.-H."/>
            <person name="Turgeon B."/>
            <person name="Goodwin S."/>
            <person name="Spatafora J."/>
            <person name="Crous P."/>
            <person name="Grigoriev I."/>
        </authorList>
    </citation>
    <scope>NUCLEOTIDE SEQUENCE</scope>
    <source>
        <strain evidence="1">ATCC 36951</strain>
    </source>
</reference>
<sequence length="58" mass="5938">MSALLPYAMAQDTGTCNPSDPQICNVDGGTMECTAGSCLTSCTYTGPGPISDPFVNCE</sequence>
<dbReference type="Proteomes" id="UP000799537">
    <property type="component" value="Unassembled WGS sequence"/>
</dbReference>
<keyword evidence="2" id="KW-1185">Reference proteome</keyword>
<name>A0A6A6CKS5_ZASCE</name>
<evidence type="ECO:0000313" key="1">
    <source>
        <dbReference type="EMBL" id="KAF2166319.1"/>
    </source>
</evidence>
<organism evidence="1 2">
    <name type="scientific">Zasmidium cellare ATCC 36951</name>
    <dbReference type="NCBI Taxonomy" id="1080233"/>
    <lineage>
        <taxon>Eukaryota</taxon>
        <taxon>Fungi</taxon>
        <taxon>Dikarya</taxon>
        <taxon>Ascomycota</taxon>
        <taxon>Pezizomycotina</taxon>
        <taxon>Dothideomycetes</taxon>
        <taxon>Dothideomycetidae</taxon>
        <taxon>Mycosphaerellales</taxon>
        <taxon>Mycosphaerellaceae</taxon>
        <taxon>Zasmidium</taxon>
    </lineage>
</organism>